<dbReference type="Gene3D" id="1.10.357.10">
    <property type="entry name" value="Tetracycline Repressor, domain 2"/>
    <property type="match status" value="1"/>
</dbReference>
<dbReference type="PANTHER" id="PTHR30055">
    <property type="entry name" value="HTH-TYPE TRANSCRIPTIONAL REGULATOR RUTR"/>
    <property type="match status" value="1"/>
</dbReference>
<feature type="DNA-binding region" description="H-T-H motif" evidence="4">
    <location>
        <begin position="56"/>
        <end position="75"/>
    </location>
</feature>
<dbReference type="Proteomes" id="UP000217182">
    <property type="component" value="Chromosome"/>
</dbReference>
<evidence type="ECO:0000313" key="7">
    <source>
        <dbReference type="Proteomes" id="UP000217182"/>
    </source>
</evidence>
<sequence length="227" mass="25743">MVPATAGAIHAFQQSPLAFSLMSDKNTRESRLEARRNLIIESARICFQHQGLRGASIADIARLSKLGAGQIYRCFHNKEDIVAEIVQRIVFRRVNLMLDINHDLERLAQALSTAGSMFSSPQEDSQLLEDDEALLLEISAEAVRNPRIAEILLRADERMMQEGRTLMKTHYPWLPDDQIAARGELMAVLCDGTLLRRRIRQARGDSGDELQRLYRQLFTALFAQPEK</sequence>
<dbReference type="AlphaFoldDB" id="A0A250B7A1"/>
<evidence type="ECO:0000256" key="3">
    <source>
        <dbReference type="ARBA" id="ARBA00023163"/>
    </source>
</evidence>
<dbReference type="InterPro" id="IPR009057">
    <property type="entry name" value="Homeodomain-like_sf"/>
</dbReference>
<keyword evidence="3" id="KW-0804">Transcription</keyword>
<gene>
    <name evidence="6" type="ORF">AWC35_23795</name>
</gene>
<dbReference type="GO" id="GO:0003700">
    <property type="term" value="F:DNA-binding transcription factor activity"/>
    <property type="evidence" value="ECO:0007669"/>
    <property type="project" value="TreeGrafter"/>
</dbReference>
<dbReference type="EMBL" id="CP014136">
    <property type="protein sequence ID" value="ATA22110.1"/>
    <property type="molecule type" value="Genomic_DNA"/>
</dbReference>
<keyword evidence="2 4" id="KW-0238">DNA-binding</keyword>
<dbReference type="Pfam" id="PF00440">
    <property type="entry name" value="TetR_N"/>
    <property type="match status" value="1"/>
</dbReference>
<feature type="domain" description="HTH tetR-type" evidence="5">
    <location>
        <begin position="33"/>
        <end position="93"/>
    </location>
</feature>
<dbReference type="OrthoDB" id="5816932at2"/>
<evidence type="ECO:0000256" key="4">
    <source>
        <dbReference type="PROSITE-ProRule" id="PRU00335"/>
    </source>
</evidence>
<evidence type="ECO:0000256" key="1">
    <source>
        <dbReference type="ARBA" id="ARBA00023015"/>
    </source>
</evidence>
<dbReference type="PANTHER" id="PTHR30055:SF234">
    <property type="entry name" value="HTH-TYPE TRANSCRIPTIONAL REGULATOR BETI"/>
    <property type="match status" value="1"/>
</dbReference>
<proteinExistence type="predicted"/>
<dbReference type="SUPFAM" id="SSF46689">
    <property type="entry name" value="Homeodomain-like"/>
    <property type="match status" value="1"/>
</dbReference>
<reference evidence="6 7" key="1">
    <citation type="submission" date="2016-01" db="EMBL/GenBank/DDBJ databases">
        <authorList>
            <person name="Oliw E.H."/>
        </authorList>
    </citation>
    <scope>NUCLEOTIDE SEQUENCE [LARGE SCALE GENOMIC DNA]</scope>
    <source>
        <strain evidence="6 7">FRB97</strain>
    </source>
</reference>
<evidence type="ECO:0000313" key="6">
    <source>
        <dbReference type="EMBL" id="ATA22110.1"/>
    </source>
</evidence>
<dbReference type="InterPro" id="IPR050109">
    <property type="entry name" value="HTH-type_TetR-like_transc_reg"/>
</dbReference>
<dbReference type="GO" id="GO:0000976">
    <property type="term" value="F:transcription cis-regulatory region binding"/>
    <property type="evidence" value="ECO:0007669"/>
    <property type="project" value="TreeGrafter"/>
</dbReference>
<organism evidence="6 7">
    <name type="scientific">Gibbsiella quercinecans</name>
    <dbReference type="NCBI Taxonomy" id="929813"/>
    <lineage>
        <taxon>Bacteria</taxon>
        <taxon>Pseudomonadati</taxon>
        <taxon>Pseudomonadota</taxon>
        <taxon>Gammaproteobacteria</taxon>
        <taxon>Enterobacterales</taxon>
        <taxon>Yersiniaceae</taxon>
        <taxon>Gibbsiella</taxon>
    </lineage>
</organism>
<evidence type="ECO:0000256" key="2">
    <source>
        <dbReference type="ARBA" id="ARBA00023125"/>
    </source>
</evidence>
<evidence type="ECO:0000259" key="5">
    <source>
        <dbReference type="PROSITE" id="PS50977"/>
    </source>
</evidence>
<name>A0A250B7A1_9GAMM</name>
<dbReference type="PROSITE" id="PS50977">
    <property type="entry name" value="HTH_TETR_2"/>
    <property type="match status" value="1"/>
</dbReference>
<accession>A0A250B7A1</accession>
<dbReference type="InterPro" id="IPR001647">
    <property type="entry name" value="HTH_TetR"/>
</dbReference>
<dbReference type="KEGG" id="gqu:AWC35_23795"/>
<protein>
    <recommendedName>
        <fullName evidence="5">HTH tetR-type domain-containing protein</fullName>
    </recommendedName>
</protein>
<keyword evidence="7" id="KW-1185">Reference proteome</keyword>
<keyword evidence="1" id="KW-0805">Transcription regulation</keyword>